<dbReference type="PANTHER" id="PTHR43178">
    <property type="entry name" value="DIHYDROLIPOAMIDE ACETYLTRANSFERASE COMPONENT OF PYRUVATE DEHYDROGENASE COMPLEX"/>
    <property type="match status" value="1"/>
</dbReference>
<feature type="region of interest" description="Disordered" evidence="6">
    <location>
        <begin position="300"/>
        <end position="326"/>
    </location>
</feature>
<sequence>MFEFKLPDLGEGVAEGEVLEWHVAVGDAVTEDQVLAEVETDKAAVDVPSPVEGVVRELHAEVGDVVATGEVLVTIEEEGDAEAGETAAESERDASAGDGAEPDAGASGTTEASESAAATEGRVFAPPSVRRLAREKGVDIATVSGSGPSGRITEADVTAAAESAGSESDDDGPTPAVSKVGDGESGEDDGPTSVVSKVGGDESGDGAADERPVKSAVRRASGDEPMAERRDRTLATPATRRLARELGVDIDAVPTDETRDGEPYVDEAAVRAVAEGAAGEVTDEDVREVTEAVVSEMRDAAEGAGGAEAGAAGVAAEREAAGDRREPYRGVRRAIGEQMARSRREVPHATHHDRVAVPGLVEARERLEPLAEERGVRLTYTPFLLKCVAAALDDHPILATRLDTETEEIVFKDDRNLGVATATDHGLVVPVVDDVDEKGLLQVATEVNDLVERARSRDIAREEMQGGTFTVTNFGAIGGEYADPVINVPETAILGVGSLEERPVAVDGEVVAKPTLTLSLAIDHRVVDGADAARFVNTLKEYLADPTRLLLE</sequence>
<feature type="domain" description="Lipoyl-binding" evidence="7">
    <location>
        <begin position="1"/>
        <end position="76"/>
    </location>
</feature>
<dbReference type="Pfam" id="PF00364">
    <property type="entry name" value="Biotin_lipoyl"/>
    <property type="match status" value="1"/>
</dbReference>
<dbReference type="OrthoDB" id="56234at2157"/>
<evidence type="ECO:0000313" key="9">
    <source>
        <dbReference type="EMBL" id="MBV0925803.1"/>
    </source>
</evidence>
<comment type="similarity">
    <text evidence="2">Belongs to the 2-oxoacid dehydrogenase family.</text>
</comment>
<proteinExistence type="inferred from homology"/>
<evidence type="ECO:0000313" key="10">
    <source>
        <dbReference type="Proteomes" id="UP000766550"/>
    </source>
</evidence>
<feature type="compositionally biased region" description="Low complexity" evidence="6">
    <location>
        <begin position="104"/>
        <end position="121"/>
    </location>
</feature>
<dbReference type="Gene3D" id="4.10.320.10">
    <property type="entry name" value="E3-binding domain"/>
    <property type="match status" value="2"/>
</dbReference>
<dbReference type="Pfam" id="PF00198">
    <property type="entry name" value="2-oxoacid_dh"/>
    <property type="match status" value="1"/>
</dbReference>
<dbReference type="PROSITE" id="PS00189">
    <property type="entry name" value="LIPOYL"/>
    <property type="match status" value="1"/>
</dbReference>
<accession>A0A8J7YCA2</accession>
<feature type="compositionally biased region" description="Basic and acidic residues" evidence="6">
    <location>
        <begin position="220"/>
        <end position="233"/>
    </location>
</feature>
<evidence type="ECO:0000256" key="4">
    <source>
        <dbReference type="ARBA" id="ARBA00022823"/>
    </source>
</evidence>
<evidence type="ECO:0000259" key="8">
    <source>
        <dbReference type="PROSITE" id="PS51826"/>
    </source>
</evidence>
<evidence type="ECO:0000256" key="2">
    <source>
        <dbReference type="ARBA" id="ARBA00007317"/>
    </source>
</evidence>
<dbReference type="SUPFAM" id="SSF52777">
    <property type="entry name" value="CoA-dependent acyltransferases"/>
    <property type="match status" value="1"/>
</dbReference>
<dbReference type="Proteomes" id="UP000766550">
    <property type="component" value="Unassembled WGS sequence"/>
</dbReference>
<evidence type="ECO:0000256" key="3">
    <source>
        <dbReference type="ARBA" id="ARBA00022679"/>
    </source>
</evidence>
<dbReference type="InterPro" id="IPR036625">
    <property type="entry name" value="E3-bd_dom_sf"/>
</dbReference>
<comment type="cofactor">
    <cofactor evidence="1">
        <name>(R)-lipoate</name>
        <dbReference type="ChEBI" id="CHEBI:83088"/>
    </cofactor>
</comment>
<feature type="region of interest" description="Disordered" evidence="6">
    <location>
        <begin position="78"/>
        <end position="237"/>
    </location>
</feature>
<dbReference type="AlphaFoldDB" id="A0A8J7YCA2"/>
<dbReference type="InterPro" id="IPR001078">
    <property type="entry name" value="2-oxoacid_DH_actylTfrase"/>
</dbReference>
<evidence type="ECO:0000256" key="1">
    <source>
        <dbReference type="ARBA" id="ARBA00001938"/>
    </source>
</evidence>
<name>A0A8J7YCA2_9EURY</name>
<dbReference type="InterPro" id="IPR004167">
    <property type="entry name" value="PSBD"/>
</dbReference>
<evidence type="ECO:0000256" key="5">
    <source>
        <dbReference type="ARBA" id="ARBA00023315"/>
    </source>
</evidence>
<dbReference type="GO" id="GO:0016407">
    <property type="term" value="F:acetyltransferase activity"/>
    <property type="evidence" value="ECO:0007669"/>
    <property type="project" value="TreeGrafter"/>
</dbReference>
<dbReference type="InterPro" id="IPR011053">
    <property type="entry name" value="Single_hybrid_motif"/>
</dbReference>
<protein>
    <submittedName>
        <fullName evidence="9">2-oxo acid dehydrogenase subunit E2</fullName>
    </submittedName>
</protein>
<dbReference type="CDD" id="cd06849">
    <property type="entry name" value="lipoyl_domain"/>
    <property type="match status" value="1"/>
</dbReference>
<reference evidence="9 10" key="1">
    <citation type="submission" date="2021-06" db="EMBL/GenBank/DDBJ databases">
        <title>New haloarchaea isolates fom saline soil.</title>
        <authorList>
            <person name="Duran-Viseras A."/>
            <person name="Sanchez-Porro C.S."/>
            <person name="Ventosa A."/>
        </authorList>
    </citation>
    <scope>NUCLEOTIDE SEQUENCE [LARGE SCALE GENOMIC DNA]</scope>
    <source>
        <strain evidence="9 10">JCM 183640</strain>
    </source>
</reference>
<dbReference type="Gene3D" id="3.30.559.10">
    <property type="entry name" value="Chloramphenicol acetyltransferase-like domain"/>
    <property type="match status" value="1"/>
</dbReference>
<dbReference type="SUPFAM" id="SSF51230">
    <property type="entry name" value="Single hybrid motif"/>
    <property type="match status" value="1"/>
</dbReference>
<evidence type="ECO:0000259" key="7">
    <source>
        <dbReference type="PROSITE" id="PS50968"/>
    </source>
</evidence>
<dbReference type="GO" id="GO:0031405">
    <property type="term" value="F:lipoic acid binding"/>
    <property type="evidence" value="ECO:0007669"/>
    <property type="project" value="TreeGrafter"/>
</dbReference>
<feature type="compositionally biased region" description="Basic and acidic residues" evidence="6">
    <location>
        <begin position="316"/>
        <end position="326"/>
    </location>
</feature>
<dbReference type="InterPro" id="IPR003016">
    <property type="entry name" value="2-oxoA_DH_lipoyl-BS"/>
</dbReference>
<dbReference type="InterPro" id="IPR050743">
    <property type="entry name" value="2-oxoacid_DH_E2_comp"/>
</dbReference>
<comment type="caution">
    <text evidence="9">The sequence shown here is derived from an EMBL/GenBank/DDBJ whole genome shotgun (WGS) entry which is preliminary data.</text>
</comment>
<dbReference type="PANTHER" id="PTHR43178:SF5">
    <property type="entry name" value="LIPOAMIDE ACYLTRANSFERASE COMPONENT OF BRANCHED-CHAIN ALPHA-KETO ACID DEHYDROGENASE COMPLEX, MITOCHONDRIAL"/>
    <property type="match status" value="1"/>
</dbReference>
<gene>
    <name evidence="9" type="ORF">KTS45_16485</name>
</gene>
<dbReference type="PROSITE" id="PS50968">
    <property type="entry name" value="BIOTINYL_LIPOYL"/>
    <property type="match status" value="1"/>
</dbReference>
<keyword evidence="10" id="KW-1185">Reference proteome</keyword>
<dbReference type="PROSITE" id="PS51826">
    <property type="entry name" value="PSBD"/>
    <property type="match status" value="1"/>
</dbReference>
<evidence type="ECO:0000256" key="6">
    <source>
        <dbReference type="SAM" id="MobiDB-lite"/>
    </source>
</evidence>
<dbReference type="Pfam" id="PF02817">
    <property type="entry name" value="E3_binding"/>
    <property type="match status" value="2"/>
</dbReference>
<keyword evidence="4" id="KW-0450">Lipoyl</keyword>
<dbReference type="RefSeq" id="WP_162318608.1">
    <property type="nucleotide sequence ID" value="NZ_JAHQXF010000002.1"/>
</dbReference>
<dbReference type="InterPro" id="IPR023213">
    <property type="entry name" value="CAT-like_dom_sf"/>
</dbReference>
<keyword evidence="3" id="KW-0808">Transferase</keyword>
<dbReference type="InterPro" id="IPR000089">
    <property type="entry name" value="Biotin_lipoyl"/>
</dbReference>
<dbReference type="EMBL" id="JAHQXF010000002">
    <property type="protein sequence ID" value="MBV0925803.1"/>
    <property type="molecule type" value="Genomic_DNA"/>
</dbReference>
<organism evidence="9 10">
    <name type="scientific">Haloarcula limicola</name>
    <dbReference type="NCBI Taxonomy" id="1429915"/>
    <lineage>
        <taxon>Archaea</taxon>
        <taxon>Methanobacteriati</taxon>
        <taxon>Methanobacteriota</taxon>
        <taxon>Stenosarchaea group</taxon>
        <taxon>Halobacteria</taxon>
        <taxon>Halobacteriales</taxon>
        <taxon>Haloarculaceae</taxon>
        <taxon>Haloarcula</taxon>
    </lineage>
</organism>
<dbReference type="SUPFAM" id="SSF47005">
    <property type="entry name" value="Peripheral subunit-binding domain of 2-oxo acid dehydrogenase complex"/>
    <property type="match status" value="1"/>
</dbReference>
<keyword evidence="5" id="KW-0012">Acyltransferase</keyword>
<feature type="domain" description="Peripheral subunit-binding (PSBD)" evidence="8">
    <location>
        <begin position="124"/>
        <end position="161"/>
    </location>
</feature>
<dbReference type="FunFam" id="3.30.559.10:FF:000007">
    <property type="entry name" value="Dihydrolipoamide acetyltransferase component of pyruvate dehydrogenase complex"/>
    <property type="match status" value="1"/>
</dbReference>
<dbReference type="GO" id="GO:0005737">
    <property type="term" value="C:cytoplasm"/>
    <property type="evidence" value="ECO:0007669"/>
    <property type="project" value="TreeGrafter"/>
</dbReference>
<dbReference type="Gene3D" id="2.40.50.100">
    <property type="match status" value="1"/>
</dbReference>